<gene>
    <name evidence="2" type="ORF">BST27_08550</name>
</gene>
<evidence type="ECO:0000259" key="1">
    <source>
        <dbReference type="Pfam" id="PF02517"/>
    </source>
</evidence>
<dbReference type="GO" id="GO:0080120">
    <property type="term" value="P:CAAX-box protein maturation"/>
    <property type="evidence" value="ECO:0007669"/>
    <property type="project" value="UniProtKB-ARBA"/>
</dbReference>
<feature type="domain" description="CAAX prenyl protease 2/Lysostaphin resistance protein A-like" evidence="1">
    <location>
        <begin position="87"/>
        <end position="181"/>
    </location>
</feature>
<dbReference type="GO" id="GO:0004175">
    <property type="term" value="F:endopeptidase activity"/>
    <property type="evidence" value="ECO:0007669"/>
    <property type="project" value="UniProtKB-ARBA"/>
</dbReference>
<comment type="caution">
    <text evidence="2">The sequence shown here is derived from an EMBL/GenBank/DDBJ whole genome shotgun (WGS) entry which is preliminary data.</text>
</comment>
<dbReference type="AlphaFoldDB" id="A0A1E3SDL9"/>
<keyword evidence="2" id="KW-0378">Hydrolase</keyword>
<dbReference type="InterPro" id="IPR015837">
    <property type="entry name" value="UCP026622_CAAX_protease"/>
</dbReference>
<keyword evidence="2" id="KW-0645">Protease</keyword>
<name>A0A1E3SDL9_MYCIE</name>
<protein>
    <submittedName>
        <fullName evidence="2">CPBP family intramembrane metalloprotease</fullName>
    </submittedName>
</protein>
<accession>A0A1E3SDL9</accession>
<proteinExistence type="predicted"/>
<dbReference type="Pfam" id="PF02517">
    <property type="entry name" value="Rce1-like"/>
    <property type="match status" value="1"/>
</dbReference>
<evidence type="ECO:0000313" key="2">
    <source>
        <dbReference type="EMBL" id="ORB07900.1"/>
    </source>
</evidence>
<dbReference type="GO" id="GO:0006508">
    <property type="term" value="P:proteolysis"/>
    <property type="evidence" value="ECO:0007669"/>
    <property type="project" value="UniProtKB-KW"/>
</dbReference>
<dbReference type="InterPro" id="IPR003675">
    <property type="entry name" value="Rce1/LyrA-like_dom"/>
</dbReference>
<dbReference type="GO" id="GO:0008237">
    <property type="term" value="F:metallopeptidase activity"/>
    <property type="evidence" value="ECO:0007669"/>
    <property type="project" value="UniProtKB-KW"/>
</dbReference>
<dbReference type="STRING" id="28445.BHQ20_13735"/>
<reference evidence="2 3" key="1">
    <citation type="submission" date="2017-02" db="EMBL/GenBank/DDBJ databases">
        <title>The new phylogeny of genus Mycobacterium.</title>
        <authorList>
            <person name="Tortoli E."/>
            <person name="Trovato A."/>
            <person name="Cirillo D.M."/>
        </authorList>
    </citation>
    <scope>NUCLEOTIDE SEQUENCE [LARGE SCALE GENOMIC DNA]</scope>
    <source>
        <strain evidence="2 3">DSM 44049</strain>
    </source>
</reference>
<evidence type="ECO:0000313" key="3">
    <source>
        <dbReference type="Proteomes" id="UP000192739"/>
    </source>
</evidence>
<keyword evidence="2" id="KW-0482">Metalloprotease</keyword>
<dbReference type="PIRSF" id="PIRSF026622">
    <property type="entry name" value="Proteas_026622"/>
    <property type="match status" value="1"/>
</dbReference>
<organism evidence="2 3">
    <name type="scientific">Mycobacterium intermedium</name>
    <dbReference type="NCBI Taxonomy" id="28445"/>
    <lineage>
        <taxon>Bacteria</taxon>
        <taxon>Bacillati</taxon>
        <taxon>Actinomycetota</taxon>
        <taxon>Actinomycetes</taxon>
        <taxon>Mycobacteriales</taxon>
        <taxon>Mycobacteriaceae</taxon>
        <taxon>Mycobacterium</taxon>
        <taxon>Mycobacterium simiae complex</taxon>
    </lineage>
</organism>
<keyword evidence="3" id="KW-1185">Reference proteome</keyword>
<dbReference type="Proteomes" id="UP000192739">
    <property type="component" value="Unassembled WGS sequence"/>
</dbReference>
<sequence>MAAGLVGWSFLSPRLPTAWRTPLQAGVGGLLVASTHAPLGFLPPRLCAGLRWGSASAAVAATAVAATTPVPKVRTSMSTRELPPSVPAWLGLQIPLGTVWAEEAAFRGALLTAGAEAFGPTGGQVLQAVAFGLSHIPDARATGVPLVPTVLVTGLAGWLFGWLADRSGSLAAPILLHLAVNESGALAAVVTQRRARGVEQLTSAAN</sequence>
<dbReference type="EMBL" id="MVHT01000016">
    <property type="protein sequence ID" value="ORB07900.1"/>
    <property type="molecule type" value="Genomic_DNA"/>
</dbReference>